<sequence>MVGWKGSGSGSHGSPDLEHIPSSGTVRLGKVQPLAPGHRTVFCNDREANALAKYKVNSMSTTKYDVLTFLPKGLFEQIKQDEFFPADISFLSSTNPDGICYIETSNLDGETNLKIRKALEKTWDYSTPEKVAEFQGEIQCEEPNNSLYTFTGNLIVQKQTLPLSPNQLLLRGCSLRNTEYIVGVVVFAGHEMKVMMNAMKIPSKRSTLEKKLDKLILTLFSVLFCTCILGAIGSGVFIDDKYFYLRFETGKNADVQFNPNNRFAVAALTMFTLITLYSPIIPISLYVSVEVDLTRLSTFLKTPCTVLVY</sequence>
<gene>
    <name evidence="6" type="ORF">DM860_015532</name>
</gene>
<dbReference type="GO" id="GO:0005802">
    <property type="term" value="C:trans-Golgi network"/>
    <property type="evidence" value="ECO:0007669"/>
    <property type="project" value="TreeGrafter"/>
</dbReference>
<dbReference type="GO" id="GO:0048194">
    <property type="term" value="P:Golgi vesicle budding"/>
    <property type="evidence" value="ECO:0007669"/>
    <property type="project" value="TreeGrafter"/>
</dbReference>
<dbReference type="Gene3D" id="2.70.150.10">
    <property type="entry name" value="Calcium-transporting ATPase, cytoplasmic transduction domain A"/>
    <property type="match status" value="1"/>
</dbReference>
<keyword evidence="2" id="KW-0813">Transport</keyword>
<evidence type="ECO:0000313" key="6">
    <source>
        <dbReference type="EMBL" id="RAL45126.1"/>
    </source>
</evidence>
<evidence type="ECO:0000256" key="1">
    <source>
        <dbReference type="ARBA" id="ARBA00004308"/>
    </source>
</evidence>
<dbReference type="PANTHER" id="PTHR24092">
    <property type="entry name" value="PROBABLE PHOSPHOLIPID-TRANSPORTING ATPASE"/>
    <property type="match status" value="1"/>
</dbReference>
<dbReference type="InterPro" id="IPR008250">
    <property type="entry name" value="ATPase_P-typ_transduc_dom_A_sf"/>
</dbReference>
<dbReference type="GO" id="GO:0005886">
    <property type="term" value="C:plasma membrane"/>
    <property type="evidence" value="ECO:0007669"/>
    <property type="project" value="TreeGrafter"/>
</dbReference>
<name>A0A328DI53_9ASTE</name>
<dbReference type="Proteomes" id="UP000249390">
    <property type="component" value="Unassembled WGS sequence"/>
</dbReference>
<evidence type="ECO:0000313" key="7">
    <source>
        <dbReference type="Proteomes" id="UP000249390"/>
    </source>
</evidence>
<dbReference type="SUPFAM" id="SSF81653">
    <property type="entry name" value="Calcium ATPase, transduction domain A"/>
    <property type="match status" value="1"/>
</dbReference>
<dbReference type="InterPro" id="IPR032631">
    <property type="entry name" value="P-type_ATPase_N"/>
</dbReference>
<evidence type="ECO:0000256" key="4">
    <source>
        <dbReference type="SAM" id="Phobius"/>
    </source>
</evidence>
<proteinExistence type="predicted"/>
<organism evidence="6 7">
    <name type="scientific">Cuscuta australis</name>
    <dbReference type="NCBI Taxonomy" id="267555"/>
    <lineage>
        <taxon>Eukaryota</taxon>
        <taxon>Viridiplantae</taxon>
        <taxon>Streptophyta</taxon>
        <taxon>Embryophyta</taxon>
        <taxon>Tracheophyta</taxon>
        <taxon>Spermatophyta</taxon>
        <taxon>Magnoliopsida</taxon>
        <taxon>eudicotyledons</taxon>
        <taxon>Gunneridae</taxon>
        <taxon>Pentapetalae</taxon>
        <taxon>asterids</taxon>
        <taxon>lamiids</taxon>
        <taxon>Solanales</taxon>
        <taxon>Convolvulaceae</taxon>
        <taxon>Cuscuteae</taxon>
        <taxon>Cuscuta</taxon>
        <taxon>Cuscuta subgen. Grammica</taxon>
        <taxon>Cuscuta sect. Cleistogrammica</taxon>
    </lineage>
</organism>
<accession>A0A328DI53</accession>
<dbReference type="GO" id="GO:0140326">
    <property type="term" value="F:ATPase-coupled intramembrane lipid transporter activity"/>
    <property type="evidence" value="ECO:0007669"/>
    <property type="project" value="TreeGrafter"/>
</dbReference>
<evidence type="ECO:0000256" key="3">
    <source>
        <dbReference type="SAM" id="MobiDB-lite"/>
    </source>
</evidence>
<dbReference type="AlphaFoldDB" id="A0A328DI53"/>
<protein>
    <recommendedName>
        <fullName evidence="5">P-type ATPase N-terminal domain-containing protein</fullName>
    </recommendedName>
</protein>
<dbReference type="PANTHER" id="PTHR24092:SF180">
    <property type="entry name" value="PHOSPHOLIPID-TRANSPORTING ATPASE DNF1-RELATED"/>
    <property type="match status" value="1"/>
</dbReference>
<keyword evidence="4" id="KW-1133">Transmembrane helix</keyword>
<evidence type="ECO:0000259" key="5">
    <source>
        <dbReference type="Pfam" id="PF16209"/>
    </source>
</evidence>
<evidence type="ECO:0000256" key="2">
    <source>
        <dbReference type="ARBA" id="ARBA00022448"/>
    </source>
</evidence>
<comment type="subcellular location">
    <subcellularLocation>
        <location evidence="1">Endomembrane system</location>
    </subcellularLocation>
</comment>
<feature type="compositionally biased region" description="Gly residues" evidence="3">
    <location>
        <begin position="1"/>
        <end position="11"/>
    </location>
</feature>
<feature type="region of interest" description="Disordered" evidence="3">
    <location>
        <begin position="1"/>
        <end position="23"/>
    </location>
</feature>
<keyword evidence="7" id="KW-1185">Reference proteome</keyword>
<dbReference type="SUPFAM" id="SSF81665">
    <property type="entry name" value="Calcium ATPase, transmembrane domain M"/>
    <property type="match status" value="1"/>
</dbReference>
<dbReference type="InterPro" id="IPR023298">
    <property type="entry name" value="ATPase_P-typ_TM_dom_sf"/>
</dbReference>
<dbReference type="GO" id="GO:0045332">
    <property type="term" value="P:phospholipid translocation"/>
    <property type="evidence" value="ECO:0007669"/>
    <property type="project" value="TreeGrafter"/>
</dbReference>
<keyword evidence="4" id="KW-0812">Transmembrane</keyword>
<feature type="domain" description="P-type ATPase N-terminal" evidence="5">
    <location>
        <begin position="41"/>
        <end position="79"/>
    </location>
</feature>
<keyword evidence="4" id="KW-0472">Membrane</keyword>
<reference evidence="6 7" key="1">
    <citation type="submission" date="2018-06" db="EMBL/GenBank/DDBJ databases">
        <title>The Genome of Cuscuta australis (Dodder) Provides Insight into the Evolution of Plant Parasitism.</title>
        <authorList>
            <person name="Liu H."/>
        </authorList>
    </citation>
    <scope>NUCLEOTIDE SEQUENCE [LARGE SCALE GENOMIC DNA]</scope>
    <source>
        <strain evidence="7">cv. Yunnan</strain>
        <tissue evidence="6">Vines</tissue>
    </source>
</reference>
<dbReference type="GO" id="GO:0000139">
    <property type="term" value="C:Golgi membrane"/>
    <property type="evidence" value="ECO:0007669"/>
    <property type="project" value="GOC"/>
</dbReference>
<feature type="transmembrane region" description="Helical" evidence="4">
    <location>
        <begin position="215"/>
        <end position="238"/>
    </location>
</feature>
<dbReference type="Pfam" id="PF16209">
    <property type="entry name" value="PhoLip_ATPase_N"/>
    <property type="match status" value="1"/>
</dbReference>
<comment type="caution">
    <text evidence="6">The sequence shown here is derived from an EMBL/GenBank/DDBJ whole genome shotgun (WGS) entry which is preliminary data.</text>
</comment>
<feature type="transmembrane region" description="Helical" evidence="4">
    <location>
        <begin position="263"/>
        <end position="287"/>
    </location>
</feature>
<dbReference type="EMBL" id="NQVE01000140">
    <property type="protein sequence ID" value="RAL45126.1"/>
    <property type="molecule type" value="Genomic_DNA"/>
</dbReference>